<evidence type="ECO:0000256" key="1">
    <source>
        <dbReference type="ARBA" id="ARBA00011073"/>
    </source>
</evidence>
<dbReference type="SUPFAM" id="SSF52743">
    <property type="entry name" value="Subtilisin-like"/>
    <property type="match status" value="1"/>
</dbReference>
<dbReference type="InterPro" id="IPR034187">
    <property type="entry name" value="Peptidases_S8_5"/>
</dbReference>
<feature type="active site" description="Charge relay system" evidence="6 7">
    <location>
        <position position="202"/>
    </location>
</feature>
<accession>A0AA38R5H9</accession>
<reference evidence="12" key="1">
    <citation type="submission" date="2022-07" db="EMBL/GenBank/DDBJ databases">
        <title>Fungi with potential for degradation of polypropylene.</title>
        <authorList>
            <person name="Gostincar C."/>
        </authorList>
    </citation>
    <scope>NUCLEOTIDE SEQUENCE</scope>
    <source>
        <strain evidence="12">EXF-13308</strain>
    </source>
</reference>
<evidence type="ECO:0000256" key="3">
    <source>
        <dbReference type="ARBA" id="ARBA00022729"/>
    </source>
</evidence>
<dbReference type="CDD" id="cd07489">
    <property type="entry name" value="Peptidases_S8_5"/>
    <property type="match status" value="1"/>
</dbReference>
<organism evidence="12 13">
    <name type="scientific">Pleurostoma richardsiae</name>
    <dbReference type="NCBI Taxonomy" id="41990"/>
    <lineage>
        <taxon>Eukaryota</taxon>
        <taxon>Fungi</taxon>
        <taxon>Dikarya</taxon>
        <taxon>Ascomycota</taxon>
        <taxon>Pezizomycotina</taxon>
        <taxon>Sordariomycetes</taxon>
        <taxon>Sordariomycetidae</taxon>
        <taxon>Calosphaeriales</taxon>
        <taxon>Pleurostomataceae</taxon>
        <taxon>Pleurostoma</taxon>
    </lineage>
</organism>
<comment type="caution">
    <text evidence="12">The sequence shown here is derived from an EMBL/GenBank/DDBJ whole genome shotgun (WGS) entry which is preliminary data.</text>
</comment>
<keyword evidence="3 9" id="KW-0732">Signal</keyword>
<evidence type="ECO:0000313" key="12">
    <source>
        <dbReference type="EMBL" id="KAJ9136589.1"/>
    </source>
</evidence>
<feature type="domain" description="Peptidase S8/S53" evidence="10">
    <location>
        <begin position="143"/>
        <end position="499"/>
    </location>
</feature>
<dbReference type="PROSITE" id="PS00136">
    <property type="entry name" value="SUBTILASE_ASP"/>
    <property type="match status" value="1"/>
</dbReference>
<evidence type="ECO:0000256" key="8">
    <source>
        <dbReference type="RuleBase" id="RU003355"/>
    </source>
</evidence>
<evidence type="ECO:0000256" key="7">
    <source>
        <dbReference type="PROSITE-ProRule" id="PRU01240"/>
    </source>
</evidence>
<dbReference type="GO" id="GO:0016020">
    <property type="term" value="C:membrane"/>
    <property type="evidence" value="ECO:0007669"/>
    <property type="project" value="InterPro"/>
</dbReference>
<dbReference type="PROSITE" id="PS51892">
    <property type="entry name" value="SUBTILASE"/>
    <property type="match status" value="1"/>
</dbReference>
<feature type="active site" description="Charge relay system" evidence="6 7">
    <location>
        <position position="152"/>
    </location>
</feature>
<feature type="signal peptide" evidence="9">
    <location>
        <begin position="1"/>
        <end position="19"/>
    </location>
</feature>
<evidence type="ECO:0000313" key="13">
    <source>
        <dbReference type="Proteomes" id="UP001174694"/>
    </source>
</evidence>
<evidence type="ECO:0000256" key="2">
    <source>
        <dbReference type="ARBA" id="ARBA00022670"/>
    </source>
</evidence>
<evidence type="ECO:0000256" key="6">
    <source>
        <dbReference type="PIRSR" id="PIRSR615500-1"/>
    </source>
</evidence>
<keyword evidence="2 7" id="KW-0645">Protease</keyword>
<dbReference type="PROSITE" id="PS00138">
    <property type="entry name" value="SUBTILASE_SER"/>
    <property type="match status" value="1"/>
</dbReference>
<keyword evidence="13" id="KW-1185">Reference proteome</keyword>
<dbReference type="PRINTS" id="PR00723">
    <property type="entry name" value="SUBTILISIN"/>
</dbReference>
<dbReference type="InterPro" id="IPR022398">
    <property type="entry name" value="Peptidase_S8_His-AS"/>
</dbReference>
<feature type="domain" description="C5a peptidase/Subtilisin-like protease SBT2-like Fn3-like" evidence="11">
    <location>
        <begin position="567"/>
        <end position="689"/>
    </location>
</feature>
<dbReference type="InterPro" id="IPR010435">
    <property type="entry name" value="C5a/SBT2-like_Fn3"/>
</dbReference>
<proteinExistence type="inferred from homology"/>
<dbReference type="EMBL" id="JANBVO010000039">
    <property type="protein sequence ID" value="KAJ9136589.1"/>
    <property type="molecule type" value="Genomic_DNA"/>
</dbReference>
<gene>
    <name evidence="12" type="ORF">NKR23_g9794</name>
</gene>
<dbReference type="InterPro" id="IPR023828">
    <property type="entry name" value="Peptidase_S8_Ser-AS"/>
</dbReference>
<feature type="active site" description="Charge relay system" evidence="6 7">
    <location>
        <position position="482"/>
    </location>
</feature>
<dbReference type="InterPro" id="IPR050131">
    <property type="entry name" value="Peptidase_S8_subtilisin-like"/>
</dbReference>
<dbReference type="GO" id="GO:0004252">
    <property type="term" value="F:serine-type endopeptidase activity"/>
    <property type="evidence" value="ECO:0007669"/>
    <property type="project" value="UniProtKB-UniRule"/>
</dbReference>
<evidence type="ECO:0000259" key="10">
    <source>
        <dbReference type="Pfam" id="PF00082"/>
    </source>
</evidence>
<dbReference type="Pfam" id="PF00082">
    <property type="entry name" value="Peptidase_S8"/>
    <property type="match status" value="1"/>
</dbReference>
<dbReference type="Proteomes" id="UP001174694">
    <property type="component" value="Unassembled WGS sequence"/>
</dbReference>
<dbReference type="Pfam" id="PF06280">
    <property type="entry name" value="fn3_5"/>
    <property type="match status" value="1"/>
</dbReference>
<dbReference type="GO" id="GO:0006508">
    <property type="term" value="P:proteolysis"/>
    <property type="evidence" value="ECO:0007669"/>
    <property type="project" value="UniProtKB-KW"/>
</dbReference>
<dbReference type="PROSITE" id="PS00137">
    <property type="entry name" value="SUBTILASE_HIS"/>
    <property type="match status" value="1"/>
</dbReference>
<evidence type="ECO:0000259" key="11">
    <source>
        <dbReference type="Pfam" id="PF06280"/>
    </source>
</evidence>
<keyword evidence="5 7" id="KW-0720">Serine protease</keyword>
<dbReference type="AlphaFoldDB" id="A0AA38R5H9"/>
<dbReference type="InterPro" id="IPR015500">
    <property type="entry name" value="Peptidase_S8_subtilisin-rel"/>
</dbReference>
<name>A0AA38R5H9_9PEZI</name>
<dbReference type="InterPro" id="IPR000209">
    <property type="entry name" value="Peptidase_S8/S53_dom"/>
</dbReference>
<evidence type="ECO:0000256" key="4">
    <source>
        <dbReference type="ARBA" id="ARBA00022801"/>
    </source>
</evidence>
<keyword evidence="4 7" id="KW-0378">Hydrolase</keyword>
<dbReference type="InterPro" id="IPR036852">
    <property type="entry name" value="Peptidase_S8/S53_dom_sf"/>
</dbReference>
<feature type="chain" id="PRO_5041362552" evidence="9">
    <location>
        <begin position="20"/>
        <end position="862"/>
    </location>
</feature>
<protein>
    <submittedName>
        <fullName evidence="12">Serine endopeptidase</fullName>
    </submittedName>
</protein>
<sequence length="862" mass="92939">MRLSRVTLAMLAVGKTAAALRPREDFSVRVDNSTSVVAKRFIIELDKSSDVDSLAVQIASRKGATVLKTFKSDVFAGISVESTQDNIDSFQALDSVSKAWSSNKIKLGPHIPTQSFSDDASASIYTVHNWTGVDKLHAAGTLGKGAKVAIVDTGVSYTHPDLGGGFGPGFKVAGGYDFVGQGLWPFTGDKVPDDDPMDQLGHGTHVAGIVAAKGDQFVGVAPEATLMAYKVFGSEDGTDEDTLIEAFLMAYDAEVDIVTCSVGGDNGWADNVWAVVASRLVEQGVVVTIAAGNSGYEGPFYPSNGAAGEYVLAVASTVASTVAGTSVSPAFYGTFNLEGESNTTEVAYIPGWDVAFPANMTGIPIIPLSMDTTIEDFACAPLPEDTPDLSSFIPLVRRASACRAGEAIIGTYTAGGNVTGVFSLDPNTHYYDMHNSAGGTASLFTSWGALHDLTLKPDIAAPGENIFSTWPNGLYSVLSGTSMATPYIAGIAALYIGEFGGRGTHGPGFAKDLAMRIMSSGRSIPWRDGETQKDYGFWAPPIQVGTGLVDAYKVLTYNSSLSFAKFSLNDTHHFSRYHEVDITNSGNEPLTYRFDLEPAAGFEFWAPYNPDIINTPRFKMYWAEEFIPEEMVPTISAPSGALTVKPGETKTAKFSFLYPNYSAGLSNVPIYSGKIVVSSSAGEHMSVPYFGVASNLKTEMAQQNFRQGYPNSVSGFGYPGYDINIKTNYTFNLTVESQDFPRVYVRTNWAAKELRWDLFENGYVGSIASWALAGQGYYYFDPATDGENLTIAFPLTDLTRSALDTYNQEYWWMGKLANGSQIAVGEYVMRMVILAPFGTPEHSDNWDTWTYDIKVLPLVETE</sequence>
<evidence type="ECO:0000256" key="9">
    <source>
        <dbReference type="SAM" id="SignalP"/>
    </source>
</evidence>
<dbReference type="Gene3D" id="3.40.50.200">
    <property type="entry name" value="Peptidase S8/S53 domain"/>
    <property type="match status" value="2"/>
</dbReference>
<dbReference type="InterPro" id="IPR023827">
    <property type="entry name" value="Peptidase_S8_Asp-AS"/>
</dbReference>
<evidence type="ECO:0000256" key="5">
    <source>
        <dbReference type="ARBA" id="ARBA00022825"/>
    </source>
</evidence>
<dbReference type="PANTHER" id="PTHR43806:SF66">
    <property type="entry name" value="SERIN ENDOPEPTIDASE"/>
    <property type="match status" value="1"/>
</dbReference>
<dbReference type="PANTHER" id="PTHR43806">
    <property type="entry name" value="PEPTIDASE S8"/>
    <property type="match status" value="1"/>
</dbReference>
<comment type="similarity">
    <text evidence="1 7 8">Belongs to the peptidase S8 family.</text>
</comment>